<keyword evidence="5 7" id="KW-1133">Transmembrane helix</keyword>
<sequence length="205" mass="22737">MDINFVDYLDIIGTIVFAMSGALAALNNKFDYFGALVIAFVTATGGGTLRDLFLGASPVFWIHSTEYFLYIFIGYLAATVFQSTVLRFRKTMFLFDTIGISVFTIIGLEKTLGLGFTPFIALNMGVMSAVFGGVLRDVLSNVPPLIFRDEIYAIPCYIGGIVYLILRSTGSPEEVNQLITIFLIILIRIIAIKRHWTVSPHVDRT</sequence>
<accession>A0A953L771</accession>
<keyword evidence="6 7" id="KW-0472">Membrane</keyword>
<comment type="subcellular location">
    <subcellularLocation>
        <location evidence="1">Cell membrane</location>
        <topology evidence="1">Multi-pass membrane protein</topology>
    </subcellularLocation>
</comment>
<feature type="transmembrane region" description="Helical" evidence="7">
    <location>
        <begin position="151"/>
        <end position="169"/>
    </location>
</feature>
<evidence type="ECO:0000256" key="1">
    <source>
        <dbReference type="ARBA" id="ARBA00004651"/>
    </source>
</evidence>
<reference evidence="9" key="1">
    <citation type="submission" date="2021-06" db="EMBL/GenBank/DDBJ databases">
        <title>44 bacteria genomes isolated from Dapeng, Shenzhen.</title>
        <authorList>
            <person name="Zheng W."/>
            <person name="Yu S."/>
            <person name="Huang Y."/>
        </authorList>
    </citation>
    <scope>NUCLEOTIDE SEQUENCE</scope>
    <source>
        <strain evidence="9">DP5N28-2</strain>
    </source>
</reference>
<gene>
    <name evidence="9" type="ORF">KUV50_09785</name>
</gene>
<proteinExistence type="inferred from homology"/>
<dbReference type="RefSeq" id="WP_222579957.1">
    <property type="nucleotide sequence ID" value="NZ_JAHVHU010000008.1"/>
</dbReference>
<evidence type="ECO:0000256" key="5">
    <source>
        <dbReference type="ARBA" id="ARBA00022989"/>
    </source>
</evidence>
<dbReference type="PANTHER" id="PTHR30506">
    <property type="entry name" value="INNER MEMBRANE PROTEIN"/>
    <property type="match status" value="1"/>
</dbReference>
<keyword evidence="3" id="KW-1003">Cell membrane</keyword>
<dbReference type="GO" id="GO:0005886">
    <property type="term" value="C:plasma membrane"/>
    <property type="evidence" value="ECO:0007669"/>
    <property type="project" value="UniProtKB-SubCell"/>
</dbReference>
<dbReference type="AlphaFoldDB" id="A0A953L771"/>
<dbReference type="Pfam" id="PF03458">
    <property type="entry name" value="Gly_transporter"/>
    <property type="match status" value="2"/>
</dbReference>
<evidence type="ECO:0000256" key="3">
    <source>
        <dbReference type="ARBA" id="ARBA00022475"/>
    </source>
</evidence>
<feature type="domain" description="Glycine transporter" evidence="8">
    <location>
        <begin position="94"/>
        <end position="167"/>
    </location>
</feature>
<feature type="transmembrane region" description="Helical" evidence="7">
    <location>
        <begin position="175"/>
        <end position="191"/>
    </location>
</feature>
<feature type="transmembrane region" description="Helical" evidence="7">
    <location>
        <begin position="67"/>
        <end position="86"/>
    </location>
</feature>
<evidence type="ECO:0000259" key="8">
    <source>
        <dbReference type="Pfam" id="PF03458"/>
    </source>
</evidence>
<feature type="domain" description="Glycine transporter" evidence="8">
    <location>
        <begin position="8"/>
        <end position="82"/>
    </location>
</feature>
<comment type="similarity">
    <text evidence="2">Belongs to the UPF0126 family.</text>
</comment>
<evidence type="ECO:0000256" key="7">
    <source>
        <dbReference type="SAM" id="Phobius"/>
    </source>
</evidence>
<evidence type="ECO:0000256" key="6">
    <source>
        <dbReference type="ARBA" id="ARBA00023136"/>
    </source>
</evidence>
<feature type="transmembrane region" description="Helical" evidence="7">
    <location>
        <begin position="119"/>
        <end position="139"/>
    </location>
</feature>
<evidence type="ECO:0000313" key="9">
    <source>
        <dbReference type="EMBL" id="MBY5958422.1"/>
    </source>
</evidence>
<protein>
    <submittedName>
        <fullName evidence="9">Trimeric intracellular cation channel family protein</fullName>
    </submittedName>
</protein>
<dbReference type="InterPro" id="IPR005115">
    <property type="entry name" value="Gly_transporter"/>
</dbReference>
<feature type="transmembrane region" description="Helical" evidence="7">
    <location>
        <begin position="33"/>
        <end position="61"/>
    </location>
</feature>
<keyword evidence="10" id="KW-1185">Reference proteome</keyword>
<evidence type="ECO:0000256" key="2">
    <source>
        <dbReference type="ARBA" id="ARBA00008193"/>
    </source>
</evidence>
<dbReference type="EMBL" id="JAHVHU010000008">
    <property type="protein sequence ID" value="MBY5958422.1"/>
    <property type="molecule type" value="Genomic_DNA"/>
</dbReference>
<dbReference type="Proteomes" id="UP000753961">
    <property type="component" value="Unassembled WGS sequence"/>
</dbReference>
<dbReference type="PANTHER" id="PTHR30506:SF3">
    <property type="entry name" value="UPF0126 INNER MEMBRANE PROTEIN YADS-RELATED"/>
    <property type="match status" value="1"/>
</dbReference>
<evidence type="ECO:0000256" key="4">
    <source>
        <dbReference type="ARBA" id="ARBA00022692"/>
    </source>
</evidence>
<name>A0A953L771_9BACT</name>
<keyword evidence="4 7" id="KW-0812">Transmembrane</keyword>
<feature type="transmembrane region" description="Helical" evidence="7">
    <location>
        <begin position="6"/>
        <end position="26"/>
    </location>
</feature>
<evidence type="ECO:0000313" key="10">
    <source>
        <dbReference type="Proteomes" id="UP000753961"/>
    </source>
</evidence>
<comment type="caution">
    <text evidence="9">The sequence shown here is derived from an EMBL/GenBank/DDBJ whole genome shotgun (WGS) entry which is preliminary data.</text>
</comment>
<organism evidence="9 10">
    <name type="scientific">Membranihabitans marinus</name>
    <dbReference type="NCBI Taxonomy" id="1227546"/>
    <lineage>
        <taxon>Bacteria</taxon>
        <taxon>Pseudomonadati</taxon>
        <taxon>Bacteroidota</taxon>
        <taxon>Saprospiria</taxon>
        <taxon>Saprospirales</taxon>
        <taxon>Saprospiraceae</taxon>
        <taxon>Membranihabitans</taxon>
    </lineage>
</organism>